<evidence type="ECO:0000313" key="3">
    <source>
        <dbReference type="Proteomes" id="UP000054144"/>
    </source>
</evidence>
<gene>
    <name evidence="2" type="ORF">FISHEDRAFT_50773</name>
</gene>
<keyword evidence="3" id="KW-1185">Reference proteome</keyword>
<reference evidence="2 3" key="1">
    <citation type="journal article" date="2015" name="Fungal Genet. Biol.">
        <title>Evolution of novel wood decay mechanisms in Agaricales revealed by the genome sequences of Fistulina hepatica and Cylindrobasidium torrendii.</title>
        <authorList>
            <person name="Floudas D."/>
            <person name="Held B.W."/>
            <person name="Riley R."/>
            <person name="Nagy L.G."/>
            <person name="Koehler G."/>
            <person name="Ransdell A.S."/>
            <person name="Younus H."/>
            <person name="Chow J."/>
            <person name="Chiniquy J."/>
            <person name="Lipzen A."/>
            <person name="Tritt A."/>
            <person name="Sun H."/>
            <person name="Haridas S."/>
            <person name="LaButti K."/>
            <person name="Ohm R.A."/>
            <person name="Kues U."/>
            <person name="Blanchette R.A."/>
            <person name="Grigoriev I.V."/>
            <person name="Minto R.E."/>
            <person name="Hibbett D.S."/>
        </authorList>
    </citation>
    <scope>NUCLEOTIDE SEQUENCE [LARGE SCALE GENOMIC DNA]</scope>
    <source>
        <strain evidence="2 3">ATCC 64428</strain>
    </source>
</reference>
<proteinExistence type="predicted"/>
<evidence type="ECO:0000256" key="1">
    <source>
        <dbReference type="SAM" id="MobiDB-lite"/>
    </source>
</evidence>
<dbReference type="OrthoDB" id="2124139at2759"/>
<organism evidence="2 3">
    <name type="scientific">Fistulina hepatica ATCC 64428</name>
    <dbReference type="NCBI Taxonomy" id="1128425"/>
    <lineage>
        <taxon>Eukaryota</taxon>
        <taxon>Fungi</taxon>
        <taxon>Dikarya</taxon>
        <taxon>Basidiomycota</taxon>
        <taxon>Agaricomycotina</taxon>
        <taxon>Agaricomycetes</taxon>
        <taxon>Agaricomycetidae</taxon>
        <taxon>Agaricales</taxon>
        <taxon>Fistulinaceae</taxon>
        <taxon>Fistulina</taxon>
    </lineage>
</organism>
<accession>A0A0D7A4B4</accession>
<dbReference type="Proteomes" id="UP000054144">
    <property type="component" value="Unassembled WGS sequence"/>
</dbReference>
<protein>
    <submittedName>
        <fullName evidence="2">Uncharacterized protein</fullName>
    </submittedName>
</protein>
<sequence length="135" mass="14614">MRVRGFYPFRLVAPNMPDDILWQDWILSDGMFNNVSGSFNRDGPPPSSISMQPLVPGFQPPTTNTGGPSSGRRTVALNEDVIADILEATRAMPSWKAGQMEGTSWADTAEENIQKYGSSVGVQEDADDFGCQTGG</sequence>
<dbReference type="EMBL" id="KN882065">
    <property type="protein sequence ID" value="KIY44746.1"/>
    <property type="molecule type" value="Genomic_DNA"/>
</dbReference>
<feature type="region of interest" description="Disordered" evidence="1">
    <location>
        <begin position="40"/>
        <end position="73"/>
    </location>
</feature>
<name>A0A0D7A4B4_9AGAR</name>
<dbReference type="AlphaFoldDB" id="A0A0D7A4B4"/>
<evidence type="ECO:0000313" key="2">
    <source>
        <dbReference type="EMBL" id="KIY44746.1"/>
    </source>
</evidence>